<evidence type="ECO:0000313" key="1">
    <source>
        <dbReference type="EMBL" id="GII36586.1"/>
    </source>
</evidence>
<dbReference type="EMBL" id="BOOP01000005">
    <property type="protein sequence ID" value="GII36586.1"/>
    <property type="molecule type" value="Genomic_DNA"/>
</dbReference>
<sequence>MVRQQTARQAGRGPAVRLLAASDGVRGVSDRSLPDVARIIGDTRDRLGETVFTEAIRDGLRRDWRELAEVTLAW</sequence>
<accession>A0A8J3U3J0</accession>
<protein>
    <submittedName>
        <fullName evidence="1">Uncharacterized protein</fullName>
    </submittedName>
</protein>
<proteinExistence type="predicted"/>
<comment type="caution">
    <text evidence="1">The sequence shown here is derived from an EMBL/GenBank/DDBJ whole genome shotgun (WGS) entry which is preliminary data.</text>
</comment>
<evidence type="ECO:0000313" key="2">
    <source>
        <dbReference type="Proteomes" id="UP000622547"/>
    </source>
</evidence>
<gene>
    <name evidence="1" type="ORF">Pph01_15890</name>
</gene>
<organism evidence="1 2">
    <name type="scientific">Planotetraspora phitsanulokensis</name>
    <dbReference type="NCBI Taxonomy" id="575192"/>
    <lineage>
        <taxon>Bacteria</taxon>
        <taxon>Bacillati</taxon>
        <taxon>Actinomycetota</taxon>
        <taxon>Actinomycetes</taxon>
        <taxon>Streptosporangiales</taxon>
        <taxon>Streptosporangiaceae</taxon>
        <taxon>Planotetraspora</taxon>
    </lineage>
</organism>
<reference evidence="1 2" key="1">
    <citation type="submission" date="2021-01" db="EMBL/GenBank/DDBJ databases">
        <title>Whole genome shotgun sequence of Planotetraspora phitsanulokensis NBRC 104273.</title>
        <authorList>
            <person name="Komaki H."/>
            <person name="Tamura T."/>
        </authorList>
    </citation>
    <scope>NUCLEOTIDE SEQUENCE [LARGE SCALE GENOMIC DNA]</scope>
    <source>
        <strain evidence="1 2">NBRC 104273</strain>
    </source>
</reference>
<keyword evidence="2" id="KW-1185">Reference proteome</keyword>
<name>A0A8J3U3J0_9ACTN</name>
<dbReference type="Proteomes" id="UP000622547">
    <property type="component" value="Unassembled WGS sequence"/>
</dbReference>
<dbReference type="AlphaFoldDB" id="A0A8J3U3J0"/>